<dbReference type="CDD" id="cd09272">
    <property type="entry name" value="RNase_HI_RT_Ty1"/>
    <property type="match status" value="1"/>
</dbReference>
<dbReference type="PANTHER" id="PTHR11439">
    <property type="entry name" value="GAG-POL-RELATED RETROTRANSPOSON"/>
    <property type="match status" value="1"/>
</dbReference>
<accession>A0A438BSM3</accession>
<gene>
    <name evidence="1" type="primary">POLX_881</name>
    <name evidence="1" type="ORF">CK203_089955</name>
</gene>
<organism evidence="1 2">
    <name type="scientific">Vitis vinifera</name>
    <name type="common">Grape</name>
    <dbReference type="NCBI Taxonomy" id="29760"/>
    <lineage>
        <taxon>Eukaryota</taxon>
        <taxon>Viridiplantae</taxon>
        <taxon>Streptophyta</taxon>
        <taxon>Embryophyta</taxon>
        <taxon>Tracheophyta</taxon>
        <taxon>Spermatophyta</taxon>
        <taxon>Magnoliopsida</taxon>
        <taxon>eudicotyledons</taxon>
        <taxon>Gunneridae</taxon>
        <taxon>Pentapetalae</taxon>
        <taxon>rosids</taxon>
        <taxon>Vitales</taxon>
        <taxon>Vitaceae</taxon>
        <taxon>Viteae</taxon>
        <taxon>Vitis</taxon>
    </lineage>
</organism>
<comment type="caution">
    <text evidence="1">The sequence shown here is derived from an EMBL/GenBank/DDBJ whole genome shotgun (WGS) entry which is preliminary data.</text>
</comment>
<evidence type="ECO:0000313" key="1">
    <source>
        <dbReference type="EMBL" id="RVW13938.1"/>
    </source>
</evidence>
<evidence type="ECO:0000313" key="2">
    <source>
        <dbReference type="Proteomes" id="UP000288805"/>
    </source>
</evidence>
<reference evidence="1 2" key="1">
    <citation type="journal article" date="2018" name="PLoS Genet.">
        <title>Population sequencing reveals clonal diversity and ancestral inbreeding in the grapevine cultivar Chardonnay.</title>
        <authorList>
            <person name="Roach M.J."/>
            <person name="Johnson D.L."/>
            <person name="Bohlmann J."/>
            <person name="van Vuuren H.J."/>
            <person name="Jones S.J."/>
            <person name="Pretorius I.S."/>
            <person name="Schmidt S.A."/>
            <person name="Borneman A.R."/>
        </authorList>
    </citation>
    <scope>NUCLEOTIDE SEQUENCE [LARGE SCALE GENOMIC DNA]</scope>
    <source>
        <strain evidence="2">cv. Chardonnay</strain>
        <tissue evidence="1">Leaf</tissue>
    </source>
</reference>
<dbReference type="PANTHER" id="PTHR11439:SF467">
    <property type="entry name" value="INTEGRASE CATALYTIC DOMAIN-CONTAINING PROTEIN"/>
    <property type="match status" value="1"/>
</dbReference>
<proteinExistence type="predicted"/>
<dbReference type="Proteomes" id="UP000288805">
    <property type="component" value="Unassembled WGS sequence"/>
</dbReference>
<sequence>MKDCSPSMVPIVKGDRFNLDQCPKKDLEREQVKNIPYASTVGSLIRTDNLEVIGYSDSDYVGCIDSQKSTLRYVFMLVGEAISWRSAKQTLIATSTIEVEFVSHFEGYLAWSAVFMIKNNKSSSRNKHIDIKCLAIRERVKEKTVVIEHVSIELMIDDPLTKGMPPLKFKDHVDRLGLGSFV</sequence>
<protein>
    <submittedName>
        <fullName evidence="1">Retrovirus-related Pol polyprotein from transposon TNT 1-94</fullName>
    </submittedName>
</protein>
<dbReference type="AlphaFoldDB" id="A0A438BSM3"/>
<name>A0A438BSM3_VITVI</name>
<dbReference type="EMBL" id="QGNW01002643">
    <property type="protein sequence ID" value="RVW13938.1"/>
    <property type="molecule type" value="Genomic_DNA"/>
</dbReference>